<protein>
    <submittedName>
        <fullName evidence="2">Uncharacterized protein</fullName>
    </submittedName>
</protein>
<reference evidence="2 3" key="1">
    <citation type="submission" date="2018-08" db="EMBL/GenBank/DDBJ databases">
        <title>Henriciella mobilis sp. nov., isolated from seawater.</title>
        <authorList>
            <person name="Cheng H."/>
            <person name="Wu Y.-H."/>
            <person name="Xu X.-W."/>
            <person name="Guo L.-L."/>
        </authorList>
    </citation>
    <scope>NUCLEOTIDE SEQUENCE [LARGE SCALE GENOMIC DNA]</scope>
    <source>
        <strain evidence="2 3">CCUG67844</strain>
    </source>
</reference>
<evidence type="ECO:0000313" key="2">
    <source>
        <dbReference type="EMBL" id="RIJ27688.1"/>
    </source>
</evidence>
<keyword evidence="1" id="KW-0812">Transmembrane</keyword>
<evidence type="ECO:0000313" key="3">
    <source>
        <dbReference type="Proteomes" id="UP000265845"/>
    </source>
</evidence>
<sequence length="249" mass="28732">MFAALDLPQPIVARAYSIGGQDVPEWLVWTGGAILGLIVLKLLFFRESTAKKDARKRQEWQARQEEEFAPLIDAMQPLIKLQEDLNGRLKRLMERELKTATHELKRERLESDLQQFTEGRYSKLNSWHLNVFEKDGFMPVIRVRTTGSHECPHGVLGAIEFEDTEKWERTFRYLFKNVPVADHENHRDYALFTLPDAKRFMEQCFIVGVNELPFGFTPEMLGLQEGPKPIELVRANPAGSPSSSHFARH</sequence>
<dbReference type="RefSeq" id="WP_119455065.1">
    <property type="nucleotide sequence ID" value="NZ_QWGA01000008.1"/>
</dbReference>
<accession>A0A399R8G6</accession>
<feature type="transmembrane region" description="Helical" evidence="1">
    <location>
        <begin position="26"/>
        <end position="45"/>
    </location>
</feature>
<dbReference type="EMBL" id="QWGA01000008">
    <property type="protein sequence ID" value="RIJ27688.1"/>
    <property type="molecule type" value="Genomic_DNA"/>
</dbReference>
<name>A0A399R8G6_9PROT</name>
<evidence type="ECO:0000256" key="1">
    <source>
        <dbReference type="SAM" id="Phobius"/>
    </source>
</evidence>
<gene>
    <name evidence="2" type="ORF">D1222_15020</name>
</gene>
<keyword evidence="1" id="KW-0472">Membrane</keyword>
<organism evidence="2 3">
    <name type="scientific">Henriciella algicola</name>
    <dbReference type="NCBI Taxonomy" id="1608422"/>
    <lineage>
        <taxon>Bacteria</taxon>
        <taxon>Pseudomonadati</taxon>
        <taxon>Pseudomonadota</taxon>
        <taxon>Alphaproteobacteria</taxon>
        <taxon>Hyphomonadales</taxon>
        <taxon>Hyphomonadaceae</taxon>
        <taxon>Henriciella</taxon>
    </lineage>
</organism>
<keyword evidence="1" id="KW-1133">Transmembrane helix</keyword>
<proteinExistence type="predicted"/>
<keyword evidence="3" id="KW-1185">Reference proteome</keyword>
<dbReference type="AlphaFoldDB" id="A0A399R8G6"/>
<dbReference type="Proteomes" id="UP000265845">
    <property type="component" value="Unassembled WGS sequence"/>
</dbReference>
<comment type="caution">
    <text evidence="2">The sequence shown here is derived from an EMBL/GenBank/DDBJ whole genome shotgun (WGS) entry which is preliminary data.</text>
</comment>